<name>A0A9P7XMW8_9FUNG</name>
<feature type="repeat" description="WD" evidence="3">
    <location>
        <begin position="1384"/>
        <end position="1419"/>
    </location>
</feature>
<keyword evidence="2" id="KW-0677">Repeat</keyword>
<dbReference type="InterPro" id="IPR020472">
    <property type="entry name" value="WD40_PAC1"/>
</dbReference>
<keyword evidence="1 3" id="KW-0853">WD repeat</keyword>
<comment type="caution">
    <text evidence="7">The sequence shown here is derived from an EMBL/GenBank/DDBJ whole genome shotgun (WGS) entry which is preliminary data.</text>
</comment>
<dbReference type="Pfam" id="PF00400">
    <property type="entry name" value="WD40"/>
    <property type="match status" value="8"/>
</dbReference>
<dbReference type="InterPro" id="IPR015943">
    <property type="entry name" value="WD40/YVTN_repeat-like_dom_sf"/>
</dbReference>
<feature type="repeat" description="WD" evidence="3">
    <location>
        <begin position="1695"/>
        <end position="1731"/>
    </location>
</feature>
<sequence length="1805" mass="198764">MGNKPSKQPGPHATSDAGKANDTHRVRRRDVIRDIFGFSRSKTKEVDATATNQAVSTQTPPHVVGPLTASSASDVHPVADQAVISTPPVDKSLPAPVKTKRMSNIFLENLAAPMMKIELPAVQDRIEVTQQLAYCNALLLHGSSPPQATAAELEEQAPDPAITLQTNPNLDKKELDWLAEMDKNLPAKERISWLGTRMVDEFAKDVLKDSTEIAEIVLLGPVLDKETYRSLLSCTITAFEQSVLLNVDLLQGLVQLVQVAPPDSLVSDDLVKILRVLRICLQDTHQQSSVHPFHLTLALSRLLDVMAEHKVKDLNRVEDHEPLSGILSGLKGSSDPYLMYQACYAFQALQYVPDDESALQSVLRHGTGVVNGLIQVSGVFKLDLGAVLEGLSNLQEALGGIMVVARDVYKGMNSVMESGRGVLDGLKEGFSEGKKRPWYAAIRVAQALLQAGQLMDLNQLIYEAPCRGDPLFQWGICQLLGEMASDVMWDINVRLQAVVLLGDLYKNDSQWGEDESVKTWMVNIIGQLSTVSDQIVKTIVIALLRDIHQDQGTSTRLPYPLRSRLPPPKSSPILARVQNITPLEYGLSQYQLQRKQQHHQTVYIPPLAKPSLKAKDEDVFPLLEKVLEFLASERQVMLVLGDSGSGKSTFNRHLEHRLWTDYKQGGPIPLFINLPAIDRPDQDLIAKHLRANNFSEDQIQEMKQHRQLVLICDGYDESQQQGNLHRSNALNQPGQWNTKMVISCRTQFLGSDYLIRFKPQPTDRYASGSQDVFQEAVITPFSKDQVESYVEQYAQDSQTALLFRNQNQSAWSSEEYMYKLSAIPNIMDLVKNPFLLTLALKALPGLVALNKDLASIRITRVRLYDMFVDQWMETNRLRIQPNTLSQKDLEAYTPMENDFIGYGVDYLLRLAAAIFREQGGKPVVQYNHLLERNSWKAEFFGPDPQAKLLREASPLTRTGNQFRFVHRSVLEYLLSRVIYNPVETVEKVMDPESEIAPPTVLLSDGNGPLFQKDLLAEPSIIQFLCDRVKSTPDLEQQLRAVIDLSKTDLSAAIAATNAITILVRSGLTFHGADLRGVRIPGADLSGGQFDYAQFQGADLRDVNLLRSWLREADLSGATMDGVQFGELPYLELEKDVGACAYTSNGRLLAVGAISWRTGASIGIYDTSAWTRTYSFTGPDNMVTMAFSPDGTRVVFGGFGGTVRLWDCASGEEMFVMEGHQDYVNSVAFSPCGKQIASSSGDKTVRVWDSRTGESVFVLEGHTDYVRSVKYSPSGEWLVSGGSDDTIRFWNSETGEVGIVLEPSLGEVWTLAFSTDGRWIASGHVGGGLQLWHAESGEPGPVLHGHTGDLTGIAFSPNSRWIASSSLDGTVRLWDASTGTPINKLSGHMAEVNDVVFSPDGLQIASGGKDNRVRLWDVDSILTSSVQQQDQLEAIQRTMYSPNGQAILVFGSNYTRSSQTVLQWDSITGAPVPLSIELPESRSVMSVSYSLDGIPTAAVDQDETLQLWELQEGGRKTTLEGSWSANYVTVSPCCRWIVSANLYNTVVLWDLASTQQKHVLIEYGGDDGEMINCLVFSATGHQLAVGTGSGSIWLFDPQSKGLIMSKSILVGIGAMSFSPDGQQLAVGTTASWINFWSLQSEERAIDLMGHAGCVNSIAYSPCGEWIASGSWDKTVRVWRRRQPPGDAENWSCVSTVCSYFDMVLDIAWSPTVPMEFVTGCRDGSVRVWRVSSDGGDVVVKLLWGTNLAVLNAEGLVLKGTIGLSPMQKKLLVQSGAIDDSLTEGGEQDDYTSSGGDESDDEEPLKA</sequence>
<dbReference type="CDD" id="cd00200">
    <property type="entry name" value="WD40"/>
    <property type="match status" value="1"/>
</dbReference>
<dbReference type="Proteomes" id="UP000707451">
    <property type="component" value="Unassembled WGS sequence"/>
</dbReference>
<evidence type="ECO:0008006" key="9">
    <source>
        <dbReference type="Google" id="ProtNLM"/>
    </source>
</evidence>
<dbReference type="Gene3D" id="2.160.20.80">
    <property type="entry name" value="E3 ubiquitin-protein ligase SopA"/>
    <property type="match status" value="1"/>
</dbReference>
<dbReference type="Gene3D" id="2.130.10.10">
    <property type="entry name" value="YVTN repeat-like/Quinoprotein amine dehydrogenase"/>
    <property type="match status" value="4"/>
</dbReference>
<accession>A0A9P7XMW8</accession>
<dbReference type="Pfam" id="PF23948">
    <property type="entry name" value="ARM_5"/>
    <property type="match status" value="1"/>
</dbReference>
<dbReference type="InterPro" id="IPR016024">
    <property type="entry name" value="ARM-type_fold"/>
</dbReference>
<dbReference type="Pfam" id="PF05729">
    <property type="entry name" value="NACHT"/>
    <property type="match status" value="1"/>
</dbReference>
<dbReference type="PANTHER" id="PTHR22847:SF637">
    <property type="entry name" value="WD REPEAT DOMAIN 5B"/>
    <property type="match status" value="1"/>
</dbReference>
<feature type="compositionally biased region" description="Acidic residues" evidence="4">
    <location>
        <begin position="1795"/>
        <end position="1805"/>
    </location>
</feature>
<feature type="repeat" description="WD" evidence="3">
    <location>
        <begin position="1342"/>
        <end position="1383"/>
    </location>
</feature>
<gene>
    <name evidence="7" type="ORF">KI688_004080</name>
</gene>
<feature type="repeat" description="WD" evidence="3">
    <location>
        <begin position="1258"/>
        <end position="1299"/>
    </location>
</feature>
<dbReference type="InterPro" id="IPR025662">
    <property type="entry name" value="Sigma_54_int_dom_ATP-bd_1"/>
</dbReference>
<dbReference type="PROSITE" id="PS00678">
    <property type="entry name" value="WD_REPEATS_1"/>
    <property type="match status" value="4"/>
</dbReference>
<dbReference type="PROSITE" id="PS50082">
    <property type="entry name" value="WD_REPEATS_2"/>
    <property type="match status" value="7"/>
</dbReference>
<feature type="domain" description="Arm-like repeat" evidence="6">
    <location>
        <begin position="186"/>
        <end position="528"/>
    </location>
</feature>
<protein>
    <recommendedName>
        <fullName evidence="9">WD40 repeat-like protein</fullName>
    </recommendedName>
</protein>
<dbReference type="InterPro" id="IPR001680">
    <property type="entry name" value="WD40_rpt"/>
</dbReference>
<dbReference type="InterPro" id="IPR019775">
    <property type="entry name" value="WD40_repeat_CS"/>
</dbReference>
<keyword evidence="8" id="KW-1185">Reference proteome</keyword>
<dbReference type="PANTHER" id="PTHR22847">
    <property type="entry name" value="WD40 REPEAT PROTEIN"/>
    <property type="match status" value="1"/>
</dbReference>
<evidence type="ECO:0000259" key="6">
    <source>
        <dbReference type="Pfam" id="PF23948"/>
    </source>
</evidence>
<evidence type="ECO:0000313" key="7">
    <source>
        <dbReference type="EMBL" id="KAG9063966.1"/>
    </source>
</evidence>
<feature type="repeat" description="WD" evidence="3">
    <location>
        <begin position="1216"/>
        <end position="1257"/>
    </location>
</feature>
<dbReference type="InterPro" id="IPR036322">
    <property type="entry name" value="WD40_repeat_dom_sf"/>
</dbReference>
<feature type="domain" description="NACHT" evidence="5">
    <location>
        <begin position="636"/>
        <end position="796"/>
    </location>
</feature>
<evidence type="ECO:0000259" key="5">
    <source>
        <dbReference type="Pfam" id="PF05729"/>
    </source>
</evidence>
<evidence type="ECO:0000256" key="3">
    <source>
        <dbReference type="PROSITE-ProRule" id="PRU00221"/>
    </source>
</evidence>
<dbReference type="SUPFAM" id="SSF141571">
    <property type="entry name" value="Pentapeptide repeat-like"/>
    <property type="match status" value="1"/>
</dbReference>
<dbReference type="SUPFAM" id="SSF50978">
    <property type="entry name" value="WD40 repeat-like"/>
    <property type="match status" value="2"/>
</dbReference>
<reference evidence="7" key="1">
    <citation type="submission" date="2021-06" db="EMBL/GenBank/DDBJ databases">
        <title>Genome Sequence of Mortierella hyaline Strain SCG-10, a Cold-Adapted, Nitrate-Reducing Fungus Isolated from Soil in Minnesota, USA.</title>
        <authorList>
            <person name="Aldossari N."/>
        </authorList>
    </citation>
    <scope>NUCLEOTIDE SEQUENCE</scope>
    <source>
        <strain evidence="7">SCG-10</strain>
    </source>
</reference>
<dbReference type="InterPro" id="IPR056251">
    <property type="entry name" value="Arm_rpt_dom"/>
</dbReference>
<feature type="compositionally biased region" description="Basic and acidic residues" evidence="4">
    <location>
        <begin position="19"/>
        <end position="28"/>
    </location>
</feature>
<dbReference type="OrthoDB" id="10266330at2759"/>
<dbReference type="InterPro" id="IPR007111">
    <property type="entry name" value="NACHT_NTPase"/>
</dbReference>
<dbReference type="PROSITE" id="PS50294">
    <property type="entry name" value="WD_REPEATS_REGION"/>
    <property type="match status" value="5"/>
</dbReference>
<evidence type="ECO:0000256" key="4">
    <source>
        <dbReference type="SAM" id="MobiDB-lite"/>
    </source>
</evidence>
<dbReference type="InterPro" id="IPR001646">
    <property type="entry name" value="5peptide_repeat"/>
</dbReference>
<dbReference type="EMBL" id="JAHRHY010000015">
    <property type="protein sequence ID" value="KAG9063966.1"/>
    <property type="molecule type" value="Genomic_DNA"/>
</dbReference>
<proteinExistence type="predicted"/>
<feature type="region of interest" description="Disordered" evidence="4">
    <location>
        <begin position="1"/>
        <end position="28"/>
    </location>
</feature>
<feature type="region of interest" description="Disordered" evidence="4">
    <location>
        <begin position="1778"/>
        <end position="1805"/>
    </location>
</feature>
<evidence type="ECO:0000313" key="8">
    <source>
        <dbReference type="Proteomes" id="UP000707451"/>
    </source>
</evidence>
<organism evidence="7 8">
    <name type="scientific">Linnemannia hyalina</name>
    <dbReference type="NCBI Taxonomy" id="64524"/>
    <lineage>
        <taxon>Eukaryota</taxon>
        <taxon>Fungi</taxon>
        <taxon>Fungi incertae sedis</taxon>
        <taxon>Mucoromycota</taxon>
        <taxon>Mortierellomycotina</taxon>
        <taxon>Mortierellomycetes</taxon>
        <taxon>Mortierellales</taxon>
        <taxon>Mortierellaceae</taxon>
        <taxon>Linnemannia</taxon>
    </lineage>
</organism>
<evidence type="ECO:0000256" key="1">
    <source>
        <dbReference type="ARBA" id="ARBA00022574"/>
    </source>
</evidence>
<dbReference type="GO" id="GO:1990234">
    <property type="term" value="C:transferase complex"/>
    <property type="evidence" value="ECO:0007669"/>
    <property type="project" value="UniProtKB-ARBA"/>
</dbReference>
<dbReference type="Gene3D" id="3.40.50.300">
    <property type="entry name" value="P-loop containing nucleotide triphosphate hydrolases"/>
    <property type="match status" value="1"/>
</dbReference>
<dbReference type="SUPFAM" id="SSF52540">
    <property type="entry name" value="P-loop containing nucleoside triphosphate hydrolases"/>
    <property type="match status" value="1"/>
</dbReference>
<evidence type="ECO:0000256" key="2">
    <source>
        <dbReference type="ARBA" id="ARBA00022737"/>
    </source>
</evidence>
<feature type="repeat" description="WD" evidence="3">
    <location>
        <begin position="1646"/>
        <end position="1677"/>
    </location>
</feature>
<dbReference type="PRINTS" id="PR00320">
    <property type="entry name" value="GPROTEINBRPT"/>
</dbReference>
<feature type="repeat" description="WD" evidence="3">
    <location>
        <begin position="1183"/>
        <end position="1215"/>
    </location>
</feature>
<dbReference type="InterPro" id="IPR027417">
    <property type="entry name" value="P-loop_NTPase"/>
</dbReference>
<dbReference type="SMART" id="SM00320">
    <property type="entry name" value="WD40"/>
    <property type="match status" value="12"/>
</dbReference>
<dbReference type="Pfam" id="PF00805">
    <property type="entry name" value="Pentapeptide"/>
    <property type="match status" value="1"/>
</dbReference>
<dbReference type="PROSITE" id="PS00675">
    <property type="entry name" value="SIGMA54_INTERACT_1"/>
    <property type="match status" value="1"/>
</dbReference>
<dbReference type="SUPFAM" id="SSF48371">
    <property type="entry name" value="ARM repeat"/>
    <property type="match status" value="1"/>
</dbReference>